<organism evidence="1 2">
    <name type="scientific">Cyclobacterium qasimii M12-11B</name>
    <dbReference type="NCBI Taxonomy" id="641524"/>
    <lineage>
        <taxon>Bacteria</taxon>
        <taxon>Pseudomonadati</taxon>
        <taxon>Bacteroidota</taxon>
        <taxon>Cytophagia</taxon>
        <taxon>Cytophagales</taxon>
        <taxon>Cyclobacteriaceae</taxon>
        <taxon>Cyclobacterium</taxon>
    </lineage>
</organism>
<comment type="caution">
    <text evidence="1">The sequence shown here is derived from an EMBL/GenBank/DDBJ whole genome shotgun (WGS) entry which is preliminary data.</text>
</comment>
<dbReference type="GO" id="GO:0004309">
    <property type="term" value="F:exopolyphosphatase activity"/>
    <property type="evidence" value="ECO:0007669"/>
    <property type="project" value="UniProtKB-EC"/>
</dbReference>
<dbReference type="STRING" id="641524.ADICYQ_0599"/>
<gene>
    <name evidence="1" type="ORF">ADICYQ_0599</name>
</gene>
<dbReference type="Proteomes" id="UP000014974">
    <property type="component" value="Unassembled WGS sequence"/>
</dbReference>
<dbReference type="EC" id="3.6.1.11" evidence="1"/>
<accession>S7VP40</accession>
<dbReference type="SUPFAM" id="SSF109604">
    <property type="entry name" value="HD-domain/PDEase-like"/>
    <property type="match status" value="1"/>
</dbReference>
<proteinExistence type="predicted"/>
<dbReference type="EMBL" id="ATNM01000028">
    <property type="protein sequence ID" value="EPR71132.1"/>
    <property type="molecule type" value="Genomic_DNA"/>
</dbReference>
<keyword evidence="1" id="KW-0378">Hydrolase</keyword>
<dbReference type="AlphaFoldDB" id="S7VP40"/>
<evidence type="ECO:0000313" key="1">
    <source>
        <dbReference type="EMBL" id="EPR71132.1"/>
    </source>
</evidence>
<dbReference type="eggNOG" id="COG0248">
    <property type="taxonomic scope" value="Bacteria"/>
</dbReference>
<sequence>MAGILRIAIGLDKTKNQWVRNINCEEKANLLEIKVFGEENMDLEIWEAQRYADTLAKYLKKEIVLMVG</sequence>
<dbReference type="Gene3D" id="1.10.3210.10">
    <property type="entry name" value="Hypothetical protein af1432"/>
    <property type="match status" value="1"/>
</dbReference>
<protein>
    <submittedName>
        <fullName evidence="1">Exopolyphosphatase</fullName>
        <ecNumber evidence="1">3.6.1.11</ecNumber>
    </submittedName>
</protein>
<name>S7VP40_9BACT</name>
<evidence type="ECO:0000313" key="2">
    <source>
        <dbReference type="Proteomes" id="UP000014974"/>
    </source>
</evidence>
<reference evidence="1 2" key="1">
    <citation type="journal article" date="2013" name="Genome Announc.">
        <title>Draft Genome Sequence of Cyclobacterium qasimii Strain M12-11BT, Isolated from Arctic Marine Sediment.</title>
        <authorList>
            <person name="Shivaji S."/>
            <person name="Ara S."/>
            <person name="Singh A."/>
            <person name="Kumar Pinnaka A."/>
        </authorList>
    </citation>
    <scope>NUCLEOTIDE SEQUENCE [LARGE SCALE GENOMIC DNA]</scope>
    <source>
        <strain evidence="1 2">M12-11B</strain>
    </source>
</reference>